<accession>A0A1I3LIJ0</accession>
<name>A0A1I3LIJ0_9RHOB</name>
<gene>
    <name evidence="1" type="ORF">SAMN04487991_1035</name>
</gene>
<dbReference type="STRING" id="588602.SAMN04487991_1035"/>
<protein>
    <submittedName>
        <fullName evidence="1">Uncharacterized protein</fullName>
    </submittedName>
</protein>
<dbReference type="Proteomes" id="UP000199630">
    <property type="component" value="Unassembled WGS sequence"/>
</dbReference>
<proteinExistence type="predicted"/>
<evidence type="ECO:0000313" key="1">
    <source>
        <dbReference type="EMBL" id="SFI84266.1"/>
    </source>
</evidence>
<dbReference type="EMBL" id="FORH01000001">
    <property type="protein sequence ID" value="SFI84266.1"/>
    <property type="molecule type" value="Genomic_DNA"/>
</dbReference>
<evidence type="ECO:0000313" key="2">
    <source>
        <dbReference type="Proteomes" id="UP000199630"/>
    </source>
</evidence>
<sequence>MTNGYALTTFLNDNHIEKDQFGRGNFPADVSLNSANPISAEMTVHFDLFSDFSEHLTLEEVGGFIAGQTPIGFKRDFGEWVHSGKKLTISGNYPATGPYTVEILLK</sequence>
<keyword evidence="2" id="KW-1185">Reference proteome</keyword>
<dbReference type="AlphaFoldDB" id="A0A1I3LIJ0"/>
<reference evidence="2" key="1">
    <citation type="submission" date="2016-10" db="EMBL/GenBank/DDBJ databases">
        <authorList>
            <person name="Varghese N."/>
            <person name="Submissions S."/>
        </authorList>
    </citation>
    <scope>NUCLEOTIDE SEQUENCE [LARGE SCALE GENOMIC DNA]</scope>
    <source>
        <strain evidence="2">DSM 26471</strain>
    </source>
</reference>
<organism evidence="1 2">
    <name type="scientific">Celeribacter neptunius</name>
    <dbReference type="NCBI Taxonomy" id="588602"/>
    <lineage>
        <taxon>Bacteria</taxon>
        <taxon>Pseudomonadati</taxon>
        <taxon>Pseudomonadota</taxon>
        <taxon>Alphaproteobacteria</taxon>
        <taxon>Rhodobacterales</taxon>
        <taxon>Roseobacteraceae</taxon>
        <taxon>Celeribacter</taxon>
    </lineage>
</organism>
<dbReference type="RefSeq" id="WP_090058458.1">
    <property type="nucleotide sequence ID" value="NZ_FORH01000001.1"/>
</dbReference>